<comment type="caution">
    <text evidence="1">The sequence shown here is derived from an EMBL/GenBank/DDBJ whole genome shotgun (WGS) entry which is preliminary data.</text>
</comment>
<name>A0ABS2R0I7_9BACI</name>
<organism evidence="1 2">
    <name type="scientific">Siminovitchia thermophila</name>
    <dbReference type="NCBI Taxonomy" id="1245522"/>
    <lineage>
        <taxon>Bacteria</taxon>
        <taxon>Bacillati</taxon>
        <taxon>Bacillota</taxon>
        <taxon>Bacilli</taxon>
        <taxon>Bacillales</taxon>
        <taxon>Bacillaceae</taxon>
        <taxon>Siminovitchia</taxon>
    </lineage>
</organism>
<keyword evidence="2" id="KW-1185">Reference proteome</keyword>
<proteinExistence type="predicted"/>
<dbReference type="Proteomes" id="UP000823485">
    <property type="component" value="Unassembled WGS sequence"/>
</dbReference>
<evidence type="ECO:0000313" key="1">
    <source>
        <dbReference type="EMBL" id="MBM7713153.1"/>
    </source>
</evidence>
<protein>
    <submittedName>
        <fullName evidence="1">Uncharacterized protein</fullName>
    </submittedName>
</protein>
<evidence type="ECO:0000313" key="2">
    <source>
        <dbReference type="Proteomes" id="UP000823485"/>
    </source>
</evidence>
<gene>
    <name evidence="1" type="ORF">JOC94_000119</name>
</gene>
<sequence>MKNKPMVLGLKVAGIPRLLSRGNPTNAKSVVEKWFVFYD</sequence>
<dbReference type="EMBL" id="JAFBFH010000001">
    <property type="protein sequence ID" value="MBM7713153.1"/>
    <property type="molecule type" value="Genomic_DNA"/>
</dbReference>
<accession>A0ABS2R0I7</accession>
<reference evidence="1 2" key="1">
    <citation type="submission" date="2021-01" db="EMBL/GenBank/DDBJ databases">
        <title>Genomic Encyclopedia of Type Strains, Phase IV (KMG-IV): sequencing the most valuable type-strain genomes for metagenomic binning, comparative biology and taxonomic classification.</title>
        <authorList>
            <person name="Goeker M."/>
        </authorList>
    </citation>
    <scope>NUCLEOTIDE SEQUENCE [LARGE SCALE GENOMIC DNA]</scope>
    <source>
        <strain evidence="1 2">DSM 105453</strain>
    </source>
</reference>